<dbReference type="Gene3D" id="2.60.40.2440">
    <property type="entry name" value="Carbohydrate binding type-21 domain"/>
    <property type="match status" value="1"/>
</dbReference>
<evidence type="ECO:0000313" key="4">
    <source>
        <dbReference type="Proteomes" id="UP000319257"/>
    </source>
</evidence>
<dbReference type="InterPro" id="IPR050782">
    <property type="entry name" value="PP1_regulatory_subunit_3"/>
</dbReference>
<feature type="compositionally biased region" description="Low complexity" evidence="1">
    <location>
        <begin position="1"/>
        <end position="26"/>
    </location>
</feature>
<dbReference type="OrthoDB" id="1881at2759"/>
<keyword evidence="4" id="KW-1185">Reference proteome</keyword>
<dbReference type="AlphaFoldDB" id="A0A507B0M9"/>
<dbReference type="GeneID" id="41974368"/>
<feature type="compositionally biased region" description="Polar residues" evidence="1">
    <location>
        <begin position="772"/>
        <end position="782"/>
    </location>
</feature>
<evidence type="ECO:0000259" key="2">
    <source>
        <dbReference type="PROSITE" id="PS51159"/>
    </source>
</evidence>
<dbReference type="GO" id="GO:0008157">
    <property type="term" value="F:protein phosphatase 1 binding"/>
    <property type="evidence" value="ECO:0007669"/>
    <property type="project" value="TreeGrafter"/>
</dbReference>
<feature type="compositionally biased region" description="Low complexity" evidence="1">
    <location>
        <begin position="587"/>
        <end position="620"/>
    </location>
</feature>
<dbReference type="GO" id="GO:0000164">
    <property type="term" value="C:protein phosphatase type 1 complex"/>
    <property type="evidence" value="ECO:0007669"/>
    <property type="project" value="TreeGrafter"/>
</dbReference>
<feature type="region of interest" description="Disordered" evidence="1">
    <location>
        <begin position="183"/>
        <end position="251"/>
    </location>
</feature>
<feature type="region of interest" description="Disordered" evidence="1">
    <location>
        <begin position="576"/>
        <end position="620"/>
    </location>
</feature>
<feature type="compositionally biased region" description="Basic and acidic residues" evidence="1">
    <location>
        <begin position="120"/>
        <end position="133"/>
    </location>
</feature>
<dbReference type="Proteomes" id="UP000319257">
    <property type="component" value="Unassembled WGS sequence"/>
</dbReference>
<feature type="compositionally biased region" description="Polar residues" evidence="1">
    <location>
        <begin position="443"/>
        <end position="455"/>
    </location>
</feature>
<dbReference type="RefSeq" id="XP_030993985.1">
    <property type="nucleotide sequence ID" value="XM_031141607.1"/>
</dbReference>
<feature type="compositionally biased region" description="Basic and acidic residues" evidence="1">
    <location>
        <begin position="652"/>
        <end position="662"/>
    </location>
</feature>
<proteinExistence type="predicted"/>
<dbReference type="PANTHER" id="PTHR12307:SF36">
    <property type="entry name" value="GLYCOGEN-BINDING SUBUNIT 76A"/>
    <property type="match status" value="1"/>
</dbReference>
<feature type="compositionally biased region" description="Basic residues" evidence="1">
    <location>
        <begin position="678"/>
        <end position="690"/>
    </location>
</feature>
<dbReference type="GO" id="GO:2001069">
    <property type="term" value="F:glycogen binding"/>
    <property type="evidence" value="ECO:0007669"/>
    <property type="project" value="TreeGrafter"/>
</dbReference>
<feature type="region of interest" description="Disordered" evidence="1">
    <location>
        <begin position="1"/>
        <end position="154"/>
    </location>
</feature>
<evidence type="ECO:0000256" key="1">
    <source>
        <dbReference type="SAM" id="MobiDB-lite"/>
    </source>
</evidence>
<feature type="region of interest" description="Disordered" evidence="1">
    <location>
        <begin position="640"/>
        <end position="782"/>
    </location>
</feature>
<dbReference type="InParanoid" id="A0A507B0M9"/>
<dbReference type="PROSITE" id="PS51159">
    <property type="entry name" value="CBM21"/>
    <property type="match status" value="1"/>
</dbReference>
<feature type="compositionally biased region" description="Low complexity" evidence="1">
    <location>
        <begin position="740"/>
        <end position="750"/>
    </location>
</feature>
<evidence type="ECO:0000313" key="3">
    <source>
        <dbReference type="EMBL" id="TPX12274.1"/>
    </source>
</evidence>
<dbReference type="PANTHER" id="PTHR12307">
    <property type="entry name" value="PROTEIN PHOSPHATASE 1 REGULATORY SUBUNIT"/>
    <property type="match status" value="1"/>
</dbReference>
<feature type="compositionally biased region" description="Low complexity" evidence="1">
    <location>
        <begin position="74"/>
        <end position="83"/>
    </location>
</feature>
<accession>A0A507B0M9</accession>
<comment type="caution">
    <text evidence="3">The sequence shown here is derived from an EMBL/GenBank/DDBJ whole genome shotgun (WGS) entry which is preliminary data.</text>
</comment>
<reference evidence="3 4" key="1">
    <citation type="submission" date="2019-06" db="EMBL/GenBank/DDBJ databases">
        <title>Draft genome sequence of the filamentous fungus Phialemoniopsis curvata isolated from diesel fuel.</title>
        <authorList>
            <person name="Varaljay V.A."/>
            <person name="Lyon W.J."/>
            <person name="Crouch A.L."/>
            <person name="Drake C.E."/>
            <person name="Hollomon J.M."/>
            <person name="Nadeau L.J."/>
            <person name="Nunn H.S."/>
            <person name="Stevenson B.S."/>
            <person name="Bojanowski C.L."/>
            <person name="Crookes-Goodson W.J."/>
        </authorList>
    </citation>
    <scope>NUCLEOTIDE SEQUENCE [LARGE SCALE GENOMIC DNA]</scope>
    <source>
        <strain evidence="3 4">D216</strain>
    </source>
</reference>
<feature type="compositionally biased region" description="Low complexity" evidence="1">
    <location>
        <begin position="464"/>
        <end position="476"/>
    </location>
</feature>
<name>A0A507B0M9_9PEZI</name>
<protein>
    <recommendedName>
        <fullName evidence="2">CBM21 domain-containing protein</fullName>
    </recommendedName>
</protein>
<dbReference type="STRING" id="1093900.A0A507B0M9"/>
<sequence length="830" mass="90185">MPYTPPSHRSPSASAPTSPDASRRPSLVSGGSRPVLPRSASYLTRHRRTPSAVGAPDGAASQPSPDATSDDLKSLVSSRSVRQSPPPVTSDRGMPQGAILSPPESASNSDDDDLPQMRGRQIENLKELKELHEAVSQLPRHRESSPTRPDAGDLLVLPSQSEGIHHSFSASALDDMAHAGRKISHTRSVTEPHILISKSADNSLTGSDDESEEPLKKPQMVRKKSGELVRPALRPASRRRPSSMPGTPTFSKAVHFDSHLEHVRHFLQVDRPLAVSAGSSPNENYDSDNEYPFPGDERRNTRNPPYEWEIIVTNFPVETPARKALPVRLERVWLSNDQKCLIGSVVVTNLAFQKYVTCRFTLDYWKTTSEVAGDYVTEVGRRDLPDQHDRFNFSIKLSDLANLESKTLYFCIRYNVNGQEFWDNNSGTNFQIDFKKKHLPMNGKNNFQGASSRPLNSLPRSNRRSPGPDGRPRSMPASSDEFGENQKINFDQSLHEYLGETGTSLRLKGVKSSTNLPSDNLSSRLSAPSGQAFANRYDFGASLTAAVQAAKDAMGNKPDGLYMKPHRKASVQIATANTGKPLAKDTGSPVPGSSPVKSAAPATASAPATSGVQSPGSGSISSASYEELVNKYCFFGSKQTSPQLKDGTLKGGRFDGNDEYYRGDSSNSSSNGSPQMRTVRHASHAQHHTLHPKDPNPYFQHSPTLSMAASPVASPLKNPVERISSPLAGQPRNPAPVSAPSPARSVSPASMVGSFPPFAGVKLPHRTDQPDAPSTTFGDGPTYNSRGYLSLLGYDTYQRANTYKGRTNNLLPVRQGHGAATHLRRLNLDE</sequence>
<dbReference type="GO" id="GO:0005979">
    <property type="term" value="P:regulation of glycogen biosynthetic process"/>
    <property type="evidence" value="ECO:0007669"/>
    <property type="project" value="TreeGrafter"/>
</dbReference>
<dbReference type="InterPro" id="IPR005036">
    <property type="entry name" value="CBM21_dom"/>
</dbReference>
<gene>
    <name evidence="3" type="ORF">E0L32_006921</name>
</gene>
<feature type="domain" description="CBM21" evidence="2">
    <location>
        <begin position="319"/>
        <end position="433"/>
    </location>
</feature>
<feature type="region of interest" description="Disordered" evidence="1">
    <location>
        <begin position="443"/>
        <end position="484"/>
    </location>
</feature>
<dbReference type="InterPro" id="IPR038175">
    <property type="entry name" value="CBM21_dom_sf"/>
</dbReference>
<dbReference type="Pfam" id="PF03370">
    <property type="entry name" value="CBM_21"/>
    <property type="match status" value="1"/>
</dbReference>
<dbReference type="EMBL" id="SKBQ01000041">
    <property type="protein sequence ID" value="TPX12274.1"/>
    <property type="molecule type" value="Genomic_DNA"/>
</dbReference>
<feature type="region of interest" description="Disordered" evidence="1">
    <location>
        <begin position="277"/>
        <end position="300"/>
    </location>
</feature>
<organism evidence="3 4">
    <name type="scientific">Thyridium curvatum</name>
    <dbReference type="NCBI Taxonomy" id="1093900"/>
    <lineage>
        <taxon>Eukaryota</taxon>
        <taxon>Fungi</taxon>
        <taxon>Dikarya</taxon>
        <taxon>Ascomycota</taxon>
        <taxon>Pezizomycotina</taxon>
        <taxon>Sordariomycetes</taxon>
        <taxon>Sordariomycetidae</taxon>
        <taxon>Thyridiales</taxon>
        <taxon>Thyridiaceae</taxon>
        <taxon>Thyridium</taxon>
    </lineage>
</organism>